<sequence>MVIGMPAIVVVGAQWGDEGKGKATDQLGSQVDYVVKFNGGNNAGHTVVVGDEKYALHLLPSGILTPDVTPVIGNGVVVDIEVLFEELDDLIARGVDVSRLLVSSAAHVIAPYNRTLDKVTERFLGKRKIGTTGRGIGPAYSDKINRVGIRVQDLFDENILRQKVEGALDQKNQLLVKVFNRRAITIDETVDELLGYAERLRPMVTDTSLVLNKALDEGKTVLFEGGQATMLDVDHGTYPFVTSSNATAGGVCTGSGVGPTRIDRVIGVIKAYTTRVGEGPFPTELFDDMGEFLRTTGGEFGVTTGRPRRCGWYDAVVARYSARVNGLTDFALTKLDVLTGLEKIPVCVAYDVDGVRHDEMPADQSDFHHAKPIFEYFDGWTEDITKARTFEDLPANAQAYVLALEEMSGSRMSVVGVGPDREATIVRYPLV</sequence>
<dbReference type="InterPro" id="IPR033128">
    <property type="entry name" value="Adenylosuccin_syn_Lys_AS"/>
</dbReference>
<dbReference type="SUPFAM" id="SSF52540">
    <property type="entry name" value="P-loop containing nucleoside triphosphate hydrolases"/>
    <property type="match status" value="1"/>
</dbReference>
<keyword evidence="8" id="KW-0963">Cytoplasm</keyword>
<accession>A0A2A9EE70</accession>
<keyword evidence="2 8" id="KW-0436">Ligase</keyword>
<feature type="active site" description="Proton donor" evidence="8">
    <location>
        <position position="45"/>
    </location>
</feature>
<dbReference type="InterPro" id="IPR001114">
    <property type="entry name" value="Adenylosuccinate_synthetase"/>
</dbReference>
<feature type="binding site" evidence="8">
    <location>
        <position position="146"/>
    </location>
    <ligand>
        <name>IMP</name>
        <dbReference type="ChEBI" id="CHEBI:58053"/>
        <note>ligand shared between dimeric partners</note>
    </ligand>
</feature>
<gene>
    <name evidence="8" type="primary">purA</name>
    <name evidence="11" type="ORF">ATL41_1851</name>
</gene>
<evidence type="ECO:0000256" key="7">
    <source>
        <dbReference type="ARBA" id="ARBA00023134"/>
    </source>
</evidence>
<dbReference type="GO" id="GO:0005737">
    <property type="term" value="C:cytoplasm"/>
    <property type="evidence" value="ECO:0007669"/>
    <property type="project" value="UniProtKB-SubCell"/>
</dbReference>
<comment type="subcellular location">
    <subcellularLocation>
        <location evidence="8">Cytoplasm</location>
    </subcellularLocation>
</comment>
<keyword evidence="12" id="KW-1185">Reference proteome</keyword>
<dbReference type="Proteomes" id="UP000221394">
    <property type="component" value="Unassembled WGS sequence"/>
</dbReference>
<feature type="binding site" description="in other chain" evidence="8">
    <location>
        <position position="306"/>
    </location>
    <ligand>
        <name>IMP</name>
        <dbReference type="ChEBI" id="CHEBI:58053"/>
        <note>ligand shared between dimeric partners</note>
    </ligand>
</feature>
<evidence type="ECO:0000256" key="2">
    <source>
        <dbReference type="ARBA" id="ARBA00022598"/>
    </source>
</evidence>
<comment type="function">
    <text evidence="8">Plays an important role in the de novo pathway of purine nucleotide biosynthesis. Catalyzes the first committed step in the biosynthesis of AMP from IMP.</text>
</comment>
<dbReference type="InterPro" id="IPR018220">
    <property type="entry name" value="Adenylosuccin_syn_GTP-bd"/>
</dbReference>
<dbReference type="Gene3D" id="1.10.300.10">
    <property type="entry name" value="Adenylosuccinate Synthetase, subunit A, domain 2"/>
    <property type="match status" value="1"/>
</dbReference>
<dbReference type="EMBL" id="PDJH01000001">
    <property type="protein sequence ID" value="PFG37103.1"/>
    <property type="molecule type" value="Genomic_DNA"/>
</dbReference>
<dbReference type="UniPathway" id="UPA00075">
    <property type="reaction ID" value="UER00335"/>
</dbReference>
<dbReference type="InterPro" id="IPR042109">
    <property type="entry name" value="Adenylosuccinate_synth_dom1"/>
</dbReference>
<dbReference type="InterPro" id="IPR042110">
    <property type="entry name" value="Adenylosuccinate_synth_dom2"/>
</dbReference>
<evidence type="ECO:0000256" key="1">
    <source>
        <dbReference type="ARBA" id="ARBA00011738"/>
    </source>
</evidence>
<dbReference type="NCBIfam" id="NF002223">
    <property type="entry name" value="PRK01117.1"/>
    <property type="match status" value="1"/>
</dbReference>
<organism evidence="11 12">
    <name type="scientific">Flavimobilis soli</name>
    <dbReference type="NCBI Taxonomy" id="442709"/>
    <lineage>
        <taxon>Bacteria</taxon>
        <taxon>Bacillati</taxon>
        <taxon>Actinomycetota</taxon>
        <taxon>Actinomycetes</taxon>
        <taxon>Micrococcales</taxon>
        <taxon>Jonesiaceae</taxon>
        <taxon>Flavimobilis</taxon>
    </lineage>
</organism>
<feature type="binding site" evidence="8">
    <location>
        <position position="44"/>
    </location>
    <ligand>
        <name>Mg(2+)</name>
        <dbReference type="ChEBI" id="CHEBI:18420"/>
    </ligand>
</feature>
<dbReference type="EC" id="6.3.4.4" evidence="8 10"/>
<feature type="binding site" description="in other chain" evidence="8">
    <location>
        <begin position="17"/>
        <end position="20"/>
    </location>
    <ligand>
        <name>IMP</name>
        <dbReference type="ChEBI" id="CHEBI:58053"/>
        <note>ligand shared between dimeric partners</note>
    </ligand>
</feature>
<dbReference type="PROSITE" id="PS00513">
    <property type="entry name" value="ADENYLOSUCCIN_SYN_2"/>
    <property type="match status" value="1"/>
</dbReference>
<evidence type="ECO:0000256" key="10">
    <source>
        <dbReference type="RuleBase" id="RU000520"/>
    </source>
</evidence>
<comment type="caution">
    <text evidence="11">The sequence shown here is derived from an EMBL/GenBank/DDBJ whole genome shotgun (WGS) entry which is preliminary data.</text>
</comment>
<keyword evidence="4 8" id="KW-0547">Nucleotide-binding</keyword>
<comment type="similarity">
    <text evidence="8 10">Belongs to the adenylosuccinate synthetase family.</text>
</comment>
<dbReference type="GO" id="GO:0000287">
    <property type="term" value="F:magnesium ion binding"/>
    <property type="evidence" value="ECO:0007669"/>
    <property type="project" value="UniProtKB-UniRule"/>
</dbReference>
<dbReference type="InterPro" id="IPR027417">
    <property type="entry name" value="P-loop_NTPase"/>
</dbReference>
<keyword evidence="7 8" id="KW-0342">GTP-binding</keyword>
<feature type="active site" description="Proton acceptor" evidence="8">
    <location>
        <position position="17"/>
    </location>
</feature>
<keyword evidence="5 8" id="KW-0658">Purine biosynthesis</keyword>
<feature type="binding site" description="in other chain" evidence="8">
    <location>
        <position position="242"/>
    </location>
    <ligand>
        <name>IMP</name>
        <dbReference type="ChEBI" id="CHEBI:58053"/>
        <note>ligand shared between dimeric partners</note>
    </ligand>
</feature>
<evidence type="ECO:0000256" key="9">
    <source>
        <dbReference type="PROSITE-ProRule" id="PRU10134"/>
    </source>
</evidence>
<reference evidence="11 12" key="1">
    <citation type="submission" date="2017-10" db="EMBL/GenBank/DDBJ databases">
        <title>Sequencing the genomes of 1000 actinobacteria strains.</title>
        <authorList>
            <person name="Klenk H.-P."/>
        </authorList>
    </citation>
    <scope>NUCLEOTIDE SEQUENCE [LARGE SCALE GENOMIC DNA]</scope>
    <source>
        <strain evidence="11 12">DSM 21574</strain>
    </source>
</reference>
<feature type="binding site" evidence="8">
    <location>
        <begin position="44"/>
        <end position="46"/>
    </location>
    <ligand>
        <name>GTP</name>
        <dbReference type="ChEBI" id="CHEBI:37565"/>
    </ligand>
</feature>
<evidence type="ECO:0000256" key="4">
    <source>
        <dbReference type="ARBA" id="ARBA00022741"/>
    </source>
</evidence>
<feature type="binding site" evidence="8">
    <location>
        <begin position="302"/>
        <end position="308"/>
    </location>
    <ligand>
        <name>substrate</name>
    </ligand>
</feature>
<feature type="binding site" evidence="8">
    <location>
        <position position="17"/>
    </location>
    <ligand>
        <name>Mg(2+)</name>
        <dbReference type="ChEBI" id="CHEBI:18420"/>
    </ligand>
</feature>
<dbReference type="GO" id="GO:0004019">
    <property type="term" value="F:adenylosuccinate synthase activity"/>
    <property type="evidence" value="ECO:0007669"/>
    <property type="project" value="UniProtKB-UniRule"/>
</dbReference>
<keyword evidence="6 8" id="KW-0460">Magnesium</keyword>
<feature type="binding site" evidence="8">
    <location>
        <begin position="416"/>
        <end position="418"/>
    </location>
    <ligand>
        <name>GTP</name>
        <dbReference type="ChEBI" id="CHEBI:37565"/>
    </ligand>
</feature>
<dbReference type="HAMAP" id="MF_00011">
    <property type="entry name" value="Adenylosucc_synth"/>
    <property type="match status" value="1"/>
</dbReference>
<dbReference type="CDD" id="cd03108">
    <property type="entry name" value="AdSS"/>
    <property type="match status" value="1"/>
</dbReference>
<dbReference type="SMART" id="SM00788">
    <property type="entry name" value="Adenylsucc_synt"/>
    <property type="match status" value="1"/>
</dbReference>
<keyword evidence="3 8" id="KW-0479">Metal-binding</keyword>
<evidence type="ECO:0000256" key="5">
    <source>
        <dbReference type="ARBA" id="ARBA00022755"/>
    </source>
</evidence>
<dbReference type="FunFam" id="1.10.300.10:FF:000001">
    <property type="entry name" value="Adenylosuccinate synthetase"/>
    <property type="match status" value="1"/>
</dbReference>
<comment type="cofactor">
    <cofactor evidence="8">
        <name>Mg(2+)</name>
        <dbReference type="ChEBI" id="CHEBI:18420"/>
    </cofactor>
    <text evidence="8">Binds 1 Mg(2+) ion per subunit.</text>
</comment>
<evidence type="ECO:0000313" key="11">
    <source>
        <dbReference type="EMBL" id="PFG37103.1"/>
    </source>
</evidence>
<evidence type="ECO:0000256" key="3">
    <source>
        <dbReference type="ARBA" id="ARBA00022723"/>
    </source>
</evidence>
<protein>
    <recommendedName>
        <fullName evidence="8 10">Adenylosuccinate synthetase</fullName>
        <shortName evidence="8">AMPSase</shortName>
        <shortName evidence="8">AdSS</shortName>
        <ecNumber evidence="8 10">6.3.4.4</ecNumber>
    </recommendedName>
    <alternativeName>
        <fullName evidence="8">IMP--aspartate ligase</fullName>
    </alternativeName>
</protein>
<dbReference type="PROSITE" id="PS01266">
    <property type="entry name" value="ADENYLOSUCCIN_SYN_1"/>
    <property type="match status" value="1"/>
</dbReference>
<dbReference type="PANTHER" id="PTHR11846">
    <property type="entry name" value="ADENYLOSUCCINATE SYNTHETASE"/>
    <property type="match status" value="1"/>
</dbReference>
<feature type="binding site" description="in other chain" evidence="8">
    <location>
        <position position="132"/>
    </location>
    <ligand>
        <name>IMP</name>
        <dbReference type="ChEBI" id="CHEBI:58053"/>
        <note>ligand shared between dimeric partners</note>
    </ligand>
</feature>
<feature type="binding site" evidence="8">
    <location>
        <begin position="16"/>
        <end position="22"/>
    </location>
    <ligand>
        <name>GTP</name>
        <dbReference type="ChEBI" id="CHEBI:37565"/>
    </ligand>
</feature>
<dbReference type="GO" id="GO:0005525">
    <property type="term" value="F:GTP binding"/>
    <property type="evidence" value="ECO:0007669"/>
    <property type="project" value="UniProtKB-UniRule"/>
</dbReference>
<dbReference type="NCBIfam" id="TIGR00184">
    <property type="entry name" value="purA"/>
    <property type="match status" value="1"/>
</dbReference>
<dbReference type="FunFam" id="3.90.170.10:FF:000001">
    <property type="entry name" value="Adenylosuccinate synthetase"/>
    <property type="match status" value="1"/>
</dbReference>
<dbReference type="Gene3D" id="3.40.440.10">
    <property type="entry name" value="Adenylosuccinate Synthetase, subunit A, domain 1"/>
    <property type="match status" value="1"/>
</dbReference>
<feature type="binding site" description="in other chain" evidence="8">
    <location>
        <begin position="42"/>
        <end position="45"/>
    </location>
    <ligand>
        <name>IMP</name>
        <dbReference type="ChEBI" id="CHEBI:58053"/>
        <note>ligand shared between dimeric partners</note>
    </ligand>
</feature>
<dbReference type="GO" id="GO:0044208">
    <property type="term" value="P:'de novo' AMP biosynthetic process"/>
    <property type="evidence" value="ECO:0007669"/>
    <property type="project" value="UniProtKB-UniRule"/>
</dbReference>
<feature type="binding site" evidence="8">
    <location>
        <position position="308"/>
    </location>
    <ligand>
        <name>GTP</name>
        <dbReference type="ChEBI" id="CHEBI:37565"/>
    </ligand>
</feature>
<dbReference type="Pfam" id="PF00709">
    <property type="entry name" value="Adenylsucc_synt"/>
    <property type="match status" value="1"/>
</dbReference>
<comment type="pathway">
    <text evidence="8 10">Purine metabolism; AMP biosynthesis via de novo pathway; AMP from IMP: step 1/2.</text>
</comment>
<feature type="active site" evidence="9">
    <location>
        <position position="143"/>
    </location>
</feature>
<dbReference type="GO" id="GO:0046040">
    <property type="term" value="P:IMP metabolic process"/>
    <property type="evidence" value="ECO:0007669"/>
    <property type="project" value="TreeGrafter"/>
</dbReference>
<dbReference type="PANTHER" id="PTHR11846:SF0">
    <property type="entry name" value="ADENYLOSUCCINATE SYNTHETASE"/>
    <property type="match status" value="1"/>
</dbReference>
<proteinExistence type="inferred from homology"/>
<name>A0A2A9EE70_9MICO</name>
<feature type="binding site" description="in other chain" evidence="8">
    <location>
        <position position="227"/>
    </location>
    <ligand>
        <name>IMP</name>
        <dbReference type="ChEBI" id="CHEBI:58053"/>
        <note>ligand shared between dimeric partners</note>
    </ligand>
</feature>
<dbReference type="Gene3D" id="3.90.170.10">
    <property type="entry name" value="Adenylosuccinate Synthetase, subunit A, domain 3"/>
    <property type="match status" value="1"/>
</dbReference>
<dbReference type="InterPro" id="IPR042111">
    <property type="entry name" value="Adenylosuccinate_synth_dom3"/>
</dbReference>
<dbReference type="AlphaFoldDB" id="A0A2A9EE70"/>
<evidence type="ECO:0000256" key="6">
    <source>
        <dbReference type="ARBA" id="ARBA00022842"/>
    </source>
</evidence>
<comment type="subunit">
    <text evidence="1 8">Homodimer.</text>
</comment>
<evidence type="ECO:0000256" key="8">
    <source>
        <dbReference type="HAMAP-Rule" id="MF_00011"/>
    </source>
</evidence>
<evidence type="ECO:0000313" key="12">
    <source>
        <dbReference type="Proteomes" id="UP000221394"/>
    </source>
</evidence>
<comment type="catalytic activity">
    <reaction evidence="8 10">
        <text>IMP + L-aspartate + GTP = N(6)-(1,2-dicarboxyethyl)-AMP + GDP + phosphate + 2 H(+)</text>
        <dbReference type="Rhea" id="RHEA:15753"/>
        <dbReference type="ChEBI" id="CHEBI:15378"/>
        <dbReference type="ChEBI" id="CHEBI:29991"/>
        <dbReference type="ChEBI" id="CHEBI:37565"/>
        <dbReference type="ChEBI" id="CHEBI:43474"/>
        <dbReference type="ChEBI" id="CHEBI:57567"/>
        <dbReference type="ChEBI" id="CHEBI:58053"/>
        <dbReference type="ChEBI" id="CHEBI:58189"/>
        <dbReference type="EC" id="6.3.4.4"/>
    </reaction>
</comment>
<feature type="binding site" evidence="8">
    <location>
        <begin position="334"/>
        <end position="336"/>
    </location>
    <ligand>
        <name>GTP</name>
        <dbReference type="ChEBI" id="CHEBI:37565"/>
    </ligand>
</feature>